<dbReference type="RefSeq" id="XP_051606325.1">
    <property type="nucleotide sequence ID" value="XM_051754806.1"/>
</dbReference>
<accession>A0AAD5B9Y3</accession>
<proteinExistence type="predicted"/>
<dbReference type="GO" id="GO:0005794">
    <property type="term" value="C:Golgi apparatus"/>
    <property type="evidence" value="ECO:0007669"/>
    <property type="project" value="UniProtKB-ARBA"/>
</dbReference>
<evidence type="ECO:0000313" key="7">
    <source>
        <dbReference type="Proteomes" id="UP001204833"/>
    </source>
</evidence>
<protein>
    <submittedName>
        <fullName evidence="6">MON2</fullName>
    </submittedName>
</protein>
<dbReference type="InterPro" id="IPR032817">
    <property type="entry name" value="Mon2_C"/>
</dbReference>
<organism evidence="6 7">
    <name type="scientific">Candida theae</name>
    <dbReference type="NCBI Taxonomy" id="1198502"/>
    <lineage>
        <taxon>Eukaryota</taxon>
        <taxon>Fungi</taxon>
        <taxon>Dikarya</taxon>
        <taxon>Ascomycota</taxon>
        <taxon>Saccharomycotina</taxon>
        <taxon>Pichiomycetes</taxon>
        <taxon>Debaryomycetaceae</taxon>
        <taxon>Candida/Lodderomyces clade</taxon>
        <taxon>Candida</taxon>
    </lineage>
</organism>
<dbReference type="Proteomes" id="UP001204833">
    <property type="component" value="Unassembled WGS sequence"/>
</dbReference>
<evidence type="ECO:0000256" key="1">
    <source>
        <dbReference type="ARBA" id="ARBA00022448"/>
    </source>
</evidence>
<feature type="domain" description="Mon2 C-terminal" evidence="4">
    <location>
        <begin position="905"/>
        <end position="1045"/>
    </location>
</feature>
<evidence type="ECO:0000256" key="2">
    <source>
        <dbReference type="ARBA" id="ARBA00022927"/>
    </source>
</evidence>
<reference evidence="6 7" key="1">
    <citation type="journal article" date="2022" name="DNA Res.">
        <title>Genome analysis of five recently described species of the CUG-Ser clade uncovers Candida theae as a new hybrid lineage with pathogenic potential in the Candida parapsilosis species complex.</title>
        <authorList>
            <person name="Mixao V."/>
            <person name="Del Olmo V."/>
            <person name="Hegedusova E."/>
            <person name="Saus E."/>
            <person name="Pryszcz L."/>
            <person name="Cillingova A."/>
            <person name="Nosek J."/>
            <person name="Gabaldon T."/>
        </authorList>
    </citation>
    <scope>NUCLEOTIDE SEQUENCE [LARGE SCALE GENOMIC DNA]</scope>
    <source>
        <strain evidence="6 7">CBS 12239</strain>
    </source>
</reference>
<sequence length="1589" mass="180457">MNNVQLLQVDLTHLSSEAKKRYPDVRQLADSVIKSLKSLNATTQLKDITDDSLRLQTINALILACDSGNLKLNNASIPIMQKLIQARFIPKEKLKDVLRTFSDNSHLAEGVQVRILQCLQQFTQEYKQDISGVVLSSMVGLCSGLTTTNKASNVSGVASATLEQVFSNVFDNISDAPLTGSNEIKIENELDVQVDDASYEGFRVFEDLNSLATNKKPKFLNAGITIRSQSALDIIENVILSHDKLFRQHKELAYLLRAQTVPSLLKVLNSPSRSYQLTQRSIRVIQSLLTTQLESLEIEVELILSYLNHALLENDNHQNGSVPYWEKILVLEMFKNVFSKFDVVKAIYENYDHDESKKDVLKELFTVLNSYLQNDNSLKDEALGYGDVQDITTYNHHSTSDLSNTVPFSRKNFKISLLDHLDKTEPQTNIPGSYTQYLIFEILVNYCNGVSHFVTTLSDNTSNEQVLEEDVDFINAILASTASEVSHLFKRFIYAQLDDELFRTLLTSFQKFAHSVGLLGLNSIRNELLSQLAKAAIVSVNSTTPTKEDNESSSLYDDSKKHLLALGGSLAESVISSRISMRSESNGANNTLQQENSISSNYFNSRHVLCLRTLLNLAISLGSTLGESWAIIWITSQWCACYLYGPDEYSNFSRSKQSQELGVPVPQQQLSETDYGIIQASLRSLFENISSYESDSFKQLLACLIELNDIAFSEDVEKVVKLGLSESPFNKAYFLQKIFQICRLAPAKFLIEDDAGIWELVTSYITKFGSKRNLHPKLRLYVAESFGNIVEALASAGFKDDSIAQITATRTLEGLHQYITPLFEQGPPKELLTLNCETEIHLSVLTKLHSLIDNYDTHYQGSWAQVFEVLNTPFKAVESDDVNLREKLQYLVEKSFDTLKLILDEFLSSLPFKQFKYLIDTLVNFSSQTYDLNISFSSVSYFWLISDSLKSRLGHFEGHKSMPIDIESENELVAFIDSNDESYQSYVCLEVYLLFCLAKLSQQETNRAQVRDGALQTFFQIVDVHGPALEQSWDVVHLLVLPCLFSIGITSTTEATITPKESLETIRLLLEGFTNMYRKFFTTADKTSEFQDRWQKIFDYMEKLLSLKHIEINSIVFKSIRDLIDPSTDISTREIRSALFKLWTGYTIEYDLVNSSYQDSLVQYMQCFPPLYKIIQSELNLQEVNKIVDIFNKGARYPVLPLHQSDINKPSKLQSAILANIGVLDKDDLEIQASVVQLLTNIIIYPCGVRMRIEQKFHNNAFVQKNYQIPTFVAVSHLGLQLMRSKFEEFGYTQVLTDEQGIIKTLKALIEVVEKKLSGISTTSSASSSQTPLWSEAHQVLKTLVEKLINGQEGQLSSEVWTLLVQSMMVTFAFRLDVDLSADDSNVKIAHYQELSRVIVPSLIKNDNSLILELARKMYDNSYLYNLNADEEELILNSSVTKNDIQAIDNLTSFQFDEFFSTTESLRFFPNTRIRFNCLLQLFELSQFETKFKPDIEIYLLRRISFTLRRAVADLRLSGGRPLPRFQQDEIVTILEQLQDKLSKESDSLSRGNMQEFKKLNRLLVLLSPFADKLGERKSLIPELLMKCI</sequence>
<keyword evidence="1" id="KW-0813">Transport</keyword>
<dbReference type="InterPro" id="IPR032629">
    <property type="entry name" value="DCB_dom"/>
</dbReference>
<comment type="caution">
    <text evidence="6">The sequence shown here is derived from an EMBL/GenBank/DDBJ whole genome shotgun (WGS) entry which is preliminary data.</text>
</comment>
<feature type="domain" description="Mon2/Sec7/BIG1-like HUS" evidence="3">
    <location>
        <begin position="199"/>
        <end position="360"/>
    </location>
</feature>
<dbReference type="GO" id="GO:0015031">
    <property type="term" value="P:protein transport"/>
    <property type="evidence" value="ECO:0007669"/>
    <property type="project" value="UniProtKB-KW"/>
</dbReference>
<dbReference type="Pfam" id="PF16213">
    <property type="entry name" value="DCB"/>
    <property type="match status" value="1"/>
</dbReference>
<evidence type="ECO:0000259" key="3">
    <source>
        <dbReference type="Pfam" id="PF12783"/>
    </source>
</evidence>
<keyword evidence="7" id="KW-1185">Reference proteome</keyword>
<feature type="domain" description="Mon2/Sec7/BIG1-like dimerisation and cyclophilin-binding" evidence="5">
    <location>
        <begin position="4"/>
        <end position="174"/>
    </location>
</feature>
<dbReference type="EMBL" id="JAIHNG010000177">
    <property type="protein sequence ID" value="KAI5948815.1"/>
    <property type="molecule type" value="Genomic_DNA"/>
</dbReference>
<dbReference type="Pfam" id="PF16206">
    <property type="entry name" value="Mon2_C"/>
    <property type="match status" value="1"/>
</dbReference>
<evidence type="ECO:0000259" key="4">
    <source>
        <dbReference type="Pfam" id="PF16206"/>
    </source>
</evidence>
<evidence type="ECO:0000313" key="6">
    <source>
        <dbReference type="EMBL" id="KAI5948815.1"/>
    </source>
</evidence>
<dbReference type="Pfam" id="PF12783">
    <property type="entry name" value="Sec7-like_HUS"/>
    <property type="match status" value="1"/>
</dbReference>
<name>A0AAD5B9Y3_9ASCO</name>
<dbReference type="InterPro" id="IPR032691">
    <property type="entry name" value="Mon2/Sec7/BIG1-like_HUS"/>
</dbReference>
<evidence type="ECO:0000259" key="5">
    <source>
        <dbReference type="Pfam" id="PF16213"/>
    </source>
</evidence>
<keyword evidence="2" id="KW-0653">Protein transport</keyword>
<dbReference type="GeneID" id="76153257"/>
<gene>
    <name evidence="6" type="ORF">KGF57_005213</name>
</gene>